<reference evidence="7" key="4">
    <citation type="submission" date="2025-09" db="UniProtKB">
        <authorList>
            <consortium name="Ensembl"/>
        </authorList>
    </citation>
    <scope>IDENTIFICATION</scope>
    <source>
        <strain evidence="7">HNI</strain>
    </source>
</reference>
<dbReference type="Ensembl" id="ENSORLT00020019939.1">
    <property type="protein sequence ID" value="ENSORLP00020012688.1"/>
    <property type="gene ID" value="ENSORLG00020013612.1"/>
</dbReference>
<dbReference type="InterPro" id="IPR023412">
    <property type="entry name" value="RNaseA_domain"/>
</dbReference>
<dbReference type="GO" id="GO:0003676">
    <property type="term" value="F:nucleic acid binding"/>
    <property type="evidence" value="ECO:0007669"/>
    <property type="project" value="InterPro"/>
</dbReference>
<name>A0A3P9KW75_ORYLA</name>
<evidence type="ECO:0000313" key="8">
    <source>
        <dbReference type="Proteomes" id="UP000265180"/>
    </source>
</evidence>
<dbReference type="InterPro" id="IPR001427">
    <property type="entry name" value="RNaseA"/>
</dbReference>
<comment type="similarity">
    <text evidence="2">Belongs to the pancreatic ribonuclease family.</text>
</comment>
<evidence type="ECO:0000259" key="6">
    <source>
        <dbReference type="SMART" id="SM00092"/>
    </source>
</evidence>
<proteinExistence type="inferred from homology"/>
<dbReference type="PANTHER" id="PTHR11437">
    <property type="entry name" value="RIBONUCLEASE"/>
    <property type="match status" value="1"/>
</dbReference>
<feature type="domain" description="Ribonuclease A-domain" evidence="6">
    <location>
        <begin position="21"/>
        <end position="128"/>
    </location>
</feature>
<evidence type="ECO:0000256" key="4">
    <source>
        <dbReference type="ARBA" id="ARBA00023157"/>
    </source>
</evidence>
<accession>A0A3P9KW75</accession>
<dbReference type="Proteomes" id="UP000265180">
    <property type="component" value="Chromosome 2"/>
</dbReference>
<keyword evidence="5" id="KW-0732">Signal</keyword>
<reference key="1">
    <citation type="journal article" date="2007" name="Nature">
        <title>The medaka draft genome and insights into vertebrate genome evolution.</title>
        <authorList>
            <person name="Kasahara M."/>
            <person name="Naruse K."/>
            <person name="Sasaki S."/>
            <person name="Nakatani Y."/>
            <person name="Qu W."/>
            <person name="Ahsan B."/>
            <person name="Yamada T."/>
            <person name="Nagayasu Y."/>
            <person name="Doi K."/>
            <person name="Kasai Y."/>
            <person name="Jindo T."/>
            <person name="Kobayashi D."/>
            <person name="Shimada A."/>
            <person name="Toyoda A."/>
            <person name="Kuroki Y."/>
            <person name="Fujiyama A."/>
            <person name="Sasaki T."/>
            <person name="Shimizu A."/>
            <person name="Asakawa S."/>
            <person name="Shimizu N."/>
            <person name="Hashimoto S."/>
            <person name="Yang J."/>
            <person name="Lee Y."/>
            <person name="Matsushima K."/>
            <person name="Sugano S."/>
            <person name="Sakaizumi M."/>
            <person name="Narita T."/>
            <person name="Ohishi K."/>
            <person name="Haga S."/>
            <person name="Ohta F."/>
            <person name="Nomoto H."/>
            <person name="Nogata K."/>
            <person name="Morishita T."/>
            <person name="Endo T."/>
            <person name="Shin-I T."/>
            <person name="Takeda H."/>
            <person name="Morishita S."/>
            <person name="Kohara Y."/>
        </authorList>
    </citation>
    <scope>NUCLEOTIDE SEQUENCE [LARGE SCALE GENOMIC DNA]</scope>
    <source>
        <strain>Hd-rR</strain>
    </source>
</reference>
<dbReference type="Pfam" id="PF00074">
    <property type="entry name" value="RnaseA"/>
    <property type="match status" value="1"/>
</dbReference>
<feature type="chain" id="PRO_5018055478" description="Ribonuclease A-domain domain-containing protein" evidence="5">
    <location>
        <begin position="20"/>
        <end position="168"/>
    </location>
</feature>
<protein>
    <recommendedName>
        <fullName evidence="6">Ribonuclease A-domain domain-containing protein</fullName>
    </recommendedName>
</protein>
<evidence type="ECO:0000313" key="7">
    <source>
        <dbReference type="Ensembl" id="ENSORLP00020012688.1"/>
    </source>
</evidence>
<keyword evidence="3" id="KW-0964">Secreted</keyword>
<evidence type="ECO:0000256" key="2">
    <source>
        <dbReference type="ARBA" id="ARBA00005600"/>
    </source>
</evidence>
<sequence>MKIQVISVLLLLSAEHIFGLDFYQKHVVQIWDGDCDKKMIPINKPGKCKLKNTFIVDPDNLLGDICDGKKDQVHVTSKDQFVTHDCVKNASKLPACAYTEEIKPDPHQKIRIKVLCEKNKPVHYEWKHDLSRKRQICSFIILTAVLTSNSGSHLDSVSGQDLFLRSHV</sequence>
<evidence type="ECO:0000256" key="5">
    <source>
        <dbReference type="SAM" id="SignalP"/>
    </source>
</evidence>
<keyword evidence="4" id="KW-1015">Disulfide bond</keyword>
<dbReference type="InterPro" id="IPR036816">
    <property type="entry name" value="RNaseA-like_dom_sf"/>
</dbReference>
<dbReference type="GO" id="GO:0005576">
    <property type="term" value="C:extracellular region"/>
    <property type="evidence" value="ECO:0007669"/>
    <property type="project" value="UniProtKB-SubCell"/>
</dbReference>
<organism evidence="7 8">
    <name type="scientific">Oryzias latipes</name>
    <name type="common">Japanese rice fish</name>
    <name type="synonym">Japanese killifish</name>
    <dbReference type="NCBI Taxonomy" id="8090"/>
    <lineage>
        <taxon>Eukaryota</taxon>
        <taxon>Metazoa</taxon>
        <taxon>Chordata</taxon>
        <taxon>Craniata</taxon>
        <taxon>Vertebrata</taxon>
        <taxon>Euteleostomi</taxon>
        <taxon>Actinopterygii</taxon>
        <taxon>Neopterygii</taxon>
        <taxon>Teleostei</taxon>
        <taxon>Neoteleostei</taxon>
        <taxon>Acanthomorphata</taxon>
        <taxon>Ovalentaria</taxon>
        <taxon>Atherinomorphae</taxon>
        <taxon>Beloniformes</taxon>
        <taxon>Adrianichthyidae</taxon>
        <taxon>Oryziinae</taxon>
        <taxon>Oryzias</taxon>
    </lineage>
</organism>
<feature type="signal peptide" evidence="5">
    <location>
        <begin position="1"/>
        <end position="19"/>
    </location>
</feature>
<evidence type="ECO:0000256" key="3">
    <source>
        <dbReference type="ARBA" id="ARBA00022525"/>
    </source>
</evidence>
<dbReference type="PANTHER" id="PTHR11437:SF10">
    <property type="entry name" value="ANGIOGENIN-RELATED"/>
    <property type="match status" value="1"/>
</dbReference>
<dbReference type="SUPFAM" id="SSF54076">
    <property type="entry name" value="RNase A-like"/>
    <property type="match status" value="1"/>
</dbReference>
<dbReference type="Gene3D" id="3.10.130.10">
    <property type="entry name" value="Ribonuclease A-like domain"/>
    <property type="match status" value="1"/>
</dbReference>
<reference evidence="7 8" key="2">
    <citation type="submission" date="2017-04" db="EMBL/GenBank/DDBJ databases">
        <title>CpG methylation of centromeres and impact of large insertions on vertebrate speciation.</title>
        <authorList>
            <person name="Ichikawa K."/>
            <person name="Yoshimura J."/>
            <person name="Morishita S."/>
        </authorList>
    </citation>
    <scope>NUCLEOTIDE SEQUENCE</scope>
    <source>
        <strain evidence="7 8">HNI</strain>
    </source>
</reference>
<comment type="subcellular location">
    <subcellularLocation>
        <location evidence="1">Secreted</location>
    </subcellularLocation>
</comment>
<dbReference type="SMART" id="SM00092">
    <property type="entry name" value="RNAse_Pc"/>
    <property type="match status" value="1"/>
</dbReference>
<reference evidence="7" key="3">
    <citation type="submission" date="2025-08" db="UniProtKB">
        <authorList>
            <consortium name="Ensembl"/>
        </authorList>
    </citation>
    <scope>IDENTIFICATION</scope>
    <source>
        <strain evidence="7">HNI</strain>
    </source>
</reference>
<dbReference type="AlphaFoldDB" id="A0A3P9KW75"/>
<evidence type="ECO:0000256" key="1">
    <source>
        <dbReference type="ARBA" id="ARBA00004613"/>
    </source>
</evidence>